<dbReference type="Proteomes" id="UP000567293">
    <property type="component" value="Unassembled WGS sequence"/>
</dbReference>
<evidence type="ECO:0000313" key="1">
    <source>
        <dbReference type="EMBL" id="MBA0083548.1"/>
    </source>
</evidence>
<accession>A0A7V8SV51</accession>
<comment type="caution">
    <text evidence="1">The sequence shown here is derived from an EMBL/GenBank/DDBJ whole genome shotgun (WGS) entry which is preliminary data.</text>
</comment>
<evidence type="ECO:0000313" key="2">
    <source>
        <dbReference type="Proteomes" id="UP000567293"/>
    </source>
</evidence>
<gene>
    <name evidence="1" type="ORF">HRJ53_00990</name>
</gene>
<sequence>MNCPLNAISGSLLPAGNTNGVLENMRVPAVVPAINGIEADTADAAGAAGDVTVIIAVELFMVSLIEVAVSNTVAGLGTVVGAL</sequence>
<dbReference type="EMBL" id="JACDQQ010000099">
    <property type="protein sequence ID" value="MBA0083548.1"/>
    <property type="molecule type" value="Genomic_DNA"/>
</dbReference>
<reference evidence="1" key="1">
    <citation type="submission" date="2020-06" db="EMBL/GenBank/DDBJ databases">
        <title>Legume-microbial interactions unlock mineral nutrients during tropical forest succession.</title>
        <authorList>
            <person name="Epihov D.Z."/>
        </authorList>
    </citation>
    <scope>NUCLEOTIDE SEQUENCE [LARGE SCALE GENOMIC DNA]</scope>
    <source>
        <strain evidence="1">Pan2503</strain>
    </source>
</reference>
<proteinExistence type="predicted"/>
<name>A0A7V8SV51_9BACT</name>
<protein>
    <submittedName>
        <fullName evidence="1">Uncharacterized protein</fullName>
    </submittedName>
</protein>
<keyword evidence="2" id="KW-1185">Reference proteome</keyword>
<dbReference type="AlphaFoldDB" id="A0A7V8SV51"/>
<organism evidence="1 2">
    <name type="scientific">Candidatus Acidiferrum panamense</name>
    <dbReference type="NCBI Taxonomy" id="2741543"/>
    <lineage>
        <taxon>Bacteria</taxon>
        <taxon>Pseudomonadati</taxon>
        <taxon>Acidobacteriota</taxon>
        <taxon>Terriglobia</taxon>
        <taxon>Candidatus Acidiferrales</taxon>
        <taxon>Candidatus Acidiferrum</taxon>
    </lineage>
</organism>